<keyword evidence="10" id="KW-1185">Reference proteome</keyword>
<dbReference type="RefSeq" id="WP_129442768.1">
    <property type="nucleotide sequence ID" value="NZ_CP035492.1"/>
</dbReference>
<feature type="transmembrane region" description="Helical" evidence="7">
    <location>
        <begin position="491"/>
        <end position="515"/>
    </location>
</feature>
<dbReference type="GO" id="GO:0015990">
    <property type="term" value="P:electron transport coupled proton transport"/>
    <property type="evidence" value="ECO:0007669"/>
    <property type="project" value="TreeGrafter"/>
</dbReference>
<evidence type="ECO:0000256" key="7">
    <source>
        <dbReference type="SAM" id="Phobius"/>
    </source>
</evidence>
<comment type="similarity">
    <text evidence="2">Belongs to the complex I subunit 4 family.</text>
</comment>
<feature type="transmembrane region" description="Helical" evidence="7">
    <location>
        <begin position="6"/>
        <end position="25"/>
    </location>
</feature>
<feature type="transmembrane region" description="Helical" evidence="7">
    <location>
        <begin position="375"/>
        <end position="395"/>
    </location>
</feature>
<feature type="transmembrane region" description="Helical" evidence="7">
    <location>
        <begin position="37"/>
        <end position="56"/>
    </location>
</feature>
<dbReference type="InterPro" id="IPR001750">
    <property type="entry name" value="ND/Mrp_TM"/>
</dbReference>
<evidence type="ECO:0000256" key="6">
    <source>
        <dbReference type="RuleBase" id="RU000320"/>
    </source>
</evidence>
<dbReference type="EMBL" id="CP035492">
    <property type="protein sequence ID" value="QAY67717.1"/>
    <property type="molecule type" value="Genomic_DNA"/>
</dbReference>
<gene>
    <name evidence="9" type="ORF">ET464_16335</name>
</gene>
<dbReference type="GO" id="GO:0042773">
    <property type="term" value="P:ATP synthesis coupled electron transport"/>
    <property type="evidence" value="ECO:0007669"/>
    <property type="project" value="InterPro"/>
</dbReference>
<feature type="transmembrane region" description="Helical" evidence="7">
    <location>
        <begin position="317"/>
        <end position="336"/>
    </location>
</feature>
<dbReference type="GO" id="GO:0048039">
    <property type="term" value="F:ubiquinone binding"/>
    <property type="evidence" value="ECO:0007669"/>
    <property type="project" value="TreeGrafter"/>
</dbReference>
<dbReference type="AlphaFoldDB" id="A0A4P6F3I3"/>
<dbReference type="PRINTS" id="PR01437">
    <property type="entry name" value="NUOXDRDTASE4"/>
</dbReference>
<reference evidence="9 10" key="1">
    <citation type="submission" date="2019-01" db="EMBL/GenBank/DDBJ databases">
        <title>Genome sequencing of strain FW100M-2.</title>
        <authorList>
            <person name="Heo J."/>
            <person name="Kim S.-J."/>
            <person name="Kim J.-S."/>
            <person name="Hong S.-B."/>
            <person name="Kwon S.-W."/>
        </authorList>
    </citation>
    <scope>NUCLEOTIDE SEQUENCE [LARGE SCALE GENOMIC DNA]</scope>
    <source>
        <strain evidence="9 10">FW100M-2</strain>
    </source>
</reference>
<feature type="transmembrane region" description="Helical" evidence="7">
    <location>
        <begin position="101"/>
        <end position="123"/>
    </location>
</feature>
<name>A0A4P6F3I3_9BACL</name>
<comment type="subcellular location">
    <subcellularLocation>
        <location evidence="1">Cell membrane</location>
        <topology evidence="1">Multi-pass membrane protein</topology>
    </subcellularLocation>
    <subcellularLocation>
        <location evidence="6">Membrane</location>
        <topology evidence="6">Multi-pass membrane protein</topology>
    </subcellularLocation>
</comment>
<feature type="transmembrane region" description="Helical" evidence="7">
    <location>
        <begin position="451"/>
        <end position="470"/>
    </location>
</feature>
<feature type="domain" description="NADH:quinone oxidoreductase/Mrp antiporter transmembrane" evidence="8">
    <location>
        <begin position="147"/>
        <end position="458"/>
    </location>
</feature>
<sequence>MAWLEHIPVLSIMVAAPLIGLLALLAVPKDRSRQLQFVAAAAMAVPFLLSLAIFGHNSASDPSALYSVERDWFRVDLPHTGSPTAAPSSIRFQYALGIDGISHPLVTVSALLGFMAAFASVYIKKRRKAYYGWLLLLESSLIGAFLARDLWLAFIGIQLFVLASAMLIGIWGETGRTKTAWLLVNGISSVLLLAAFALLISTAGAQTDAGSSTPHTVYSGSYAALANKLADPQGWNGDATAGQDPFSMGNGMSWIICLLLLGGFGIRFAVFPLHTWLIKAVTEAPVPVAMLIAGSAVPFGAYGMLRYGLLLFPVQAQQLQAGFAAFGVVMLLYGAALAGRQQSLRMGIAYSVLGSSGMVLLGFAALNALGLQGALFLLLSQGLVSALLLLLAGAIQERTRSVWFSGLGGLARPMPFISGAWLAGSLAQLGLPGLSSFIGILFVLLGLFDELPLFAAIAALGLLFGAWAAVRSVMRAFYGQAPDRITAARDARLIEAVPIIILLSFIVLLGCYPSIVTESFRHDMNELFGALFASKAGGG</sequence>
<dbReference type="Proteomes" id="UP000293568">
    <property type="component" value="Chromosome"/>
</dbReference>
<feature type="transmembrane region" description="Helical" evidence="7">
    <location>
        <begin position="130"/>
        <end position="147"/>
    </location>
</feature>
<feature type="transmembrane region" description="Helical" evidence="7">
    <location>
        <begin position="285"/>
        <end position="305"/>
    </location>
</feature>
<feature type="transmembrane region" description="Helical" evidence="7">
    <location>
        <begin position="153"/>
        <end position="172"/>
    </location>
</feature>
<evidence type="ECO:0000256" key="4">
    <source>
        <dbReference type="ARBA" id="ARBA00022989"/>
    </source>
</evidence>
<dbReference type="InterPro" id="IPR010227">
    <property type="entry name" value="NADH_Q_OxRdtase_chainM/4"/>
</dbReference>
<evidence type="ECO:0000313" key="10">
    <source>
        <dbReference type="Proteomes" id="UP000293568"/>
    </source>
</evidence>
<evidence type="ECO:0000256" key="2">
    <source>
        <dbReference type="ARBA" id="ARBA00009025"/>
    </source>
</evidence>
<evidence type="ECO:0000313" key="9">
    <source>
        <dbReference type="EMBL" id="QAY67717.1"/>
    </source>
</evidence>
<dbReference type="PANTHER" id="PTHR43507">
    <property type="entry name" value="NADH-UBIQUINONE OXIDOREDUCTASE CHAIN 4"/>
    <property type="match status" value="1"/>
</dbReference>
<evidence type="ECO:0000256" key="1">
    <source>
        <dbReference type="ARBA" id="ARBA00004651"/>
    </source>
</evidence>
<dbReference type="OrthoDB" id="9811718at2"/>
<dbReference type="NCBIfam" id="TIGR01972">
    <property type="entry name" value="NDH_I_M"/>
    <property type="match status" value="1"/>
</dbReference>
<feature type="transmembrane region" description="Helical" evidence="7">
    <location>
        <begin position="179"/>
        <end position="200"/>
    </location>
</feature>
<evidence type="ECO:0000259" key="8">
    <source>
        <dbReference type="Pfam" id="PF00361"/>
    </source>
</evidence>
<dbReference type="InterPro" id="IPR003918">
    <property type="entry name" value="NADH_UbQ_OxRdtase"/>
</dbReference>
<feature type="transmembrane region" description="Helical" evidence="7">
    <location>
        <begin position="252"/>
        <end position="273"/>
    </location>
</feature>
<dbReference type="EC" id="1.6.5.-" evidence="9"/>
<organism evidence="9 10">
    <name type="scientific">Paenibacillus protaetiae</name>
    <dbReference type="NCBI Taxonomy" id="2509456"/>
    <lineage>
        <taxon>Bacteria</taxon>
        <taxon>Bacillati</taxon>
        <taxon>Bacillota</taxon>
        <taxon>Bacilli</taxon>
        <taxon>Bacillales</taxon>
        <taxon>Paenibacillaceae</taxon>
        <taxon>Paenibacillus</taxon>
    </lineage>
</organism>
<dbReference type="GO" id="GO:0005886">
    <property type="term" value="C:plasma membrane"/>
    <property type="evidence" value="ECO:0007669"/>
    <property type="project" value="UniProtKB-SubCell"/>
</dbReference>
<evidence type="ECO:0000256" key="5">
    <source>
        <dbReference type="ARBA" id="ARBA00023136"/>
    </source>
</evidence>
<dbReference type="Pfam" id="PF00361">
    <property type="entry name" value="Proton_antipo_M"/>
    <property type="match status" value="1"/>
</dbReference>
<keyword evidence="9" id="KW-0560">Oxidoreductase</keyword>
<protein>
    <submittedName>
        <fullName evidence="9">NADH-quinone oxidoreductase subunit M</fullName>
        <ecNumber evidence="9">1.6.5.-</ecNumber>
    </submittedName>
</protein>
<dbReference type="GO" id="GO:0003954">
    <property type="term" value="F:NADH dehydrogenase activity"/>
    <property type="evidence" value="ECO:0007669"/>
    <property type="project" value="TreeGrafter"/>
</dbReference>
<keyword evidence="3 6" id="KW-0812">Transmembrane</keyword>
<dbReference type="PANTHER" id="PTHR43507:SF1">
    <property type="entry name" value="NADH-UBIQUINONE OXIDOREDUCTASE CHAIN 4"/>
    <property type="match status" value="1"/>
</dbReference>
<accession>A0A4P6F3I3</accession>
<keyword evidence="4 7" id="KW-1133">Transmembrane helix</keyword>
<keyword evidence="5 7" id="KW-0472">Membrane</keyword>
<dbReference type="GO" id="GO:0008137">
    <property type="term" value="F:NADH dehydrogenase (ubiquinone) activity"/>
    <property type="evidence" value="ECO:0007669"/>
    <property type="project" value="InterPro"/>
</dbReference>
<evidence type="ECO:0000256" key="3">
    <source>
        <dbReference type="ARBA" id="ARBA00022692"/>
    </source>
</evidence>
<dbReference type="KEGG" id="pprt:ET464_16335"/>
<proteinExistence type="inferred from homology"/>
<feature type="transmembrane region" description="Helical" evidence="7">
    <location>
        <begin position="348"/>
        <end position="369"/>
    </location>
</feature>